<sequence>MYTKTTEYGKRKIDWYQELISNNKTIKNNRCNKPIMTHSKHSTIGPENFTRKVKNRTKEITMVTPKYSPTESGKTNDLLSGNENGYRVYKTSYRIHSYGMF</sequence>
<evidence type="ECO:0000313" key="2">
    <source>
        <dbReference type="Proteomes" id="UP001465153"/>
    </source>
</evidence>
<name>A0ABQ0ABV1_9GAMM</name>
<reference evidence="1 2" key="1">
    <citation type="submission" date="2024-04" db="EMBL/GenBank/DDBJ databases">
        <title>Draft genome sequence of Sessilibacter corallicola NBRC 116591.</title>
        <authorList>
            <person name="Miyakawa T."/>
            <person name="Kusuya Y."/>
            <person name="Miura T."/>
        </authorList>
    </citation>
    <scope>NUCLEOTIDE SEQUENCE [LARGE SCALE GENOMIC DNA]</scope>
    <source>
        <strain evidence="1 2">KU-00831-HH</strain>
    </source>
</reference>
<evidence type="ECO:0000313" key="1">
    <source>
        <dbReference type="EMBL" id="GAA6169137.1"/>
    </source>
</evidence>
<gene>
    <name evidence="1" type="ORF">NBRC116591_29480</name>
</gene>
<keyword evidence="2" id="KW-1185">Reference proteome</keyword>
<accession>A0ABQ0ABV1</accession>
<organism evidence="1 2">
    <name type="scientific">Sessilibacter corallicola</name>
    <dbReference type="NCBI Taxonomy" id="2904075"/>
    <lineage>
        <taxon>Bacteria</taxon>
        <taxon>Pseudomonadati</taxon>
        <taxon>Pseudomonadota</taxon>
        <taxon>Gammaproteobacteria</taxon>
        <taxon>Cellvibrionales</taxon>
        <taxon>Cellvibrionaceae</taxon>
        <taxon>Sessilibacter</taxon>
    </lineage>
</organism>
<comment type="caution">
    <text evidence="1">The sequence shown here is derived from an EMBL/GenBank/DDBJ whole genome shotgun (WGS) entry which is preliminary data.</text>
</comment>
<dbReference type="EMBL" id="BAABWN010000010">
    <property type="protein sequence ID" value="GAA6169137.1"/>
    <property type="molecule type" value="Genomic_DNA"/>
</dbReference>
<proteinExistence type="predicted"/>
<dbReference type="Proteomes" id="UP001465153">
    <property type="component" value="Unassembled WGS sequence"/>
</dbReference>
<protein>
    <submittedName>
        <fullName evidence="1">Uncharacterized protein</fullName>
    </submittedName>
</protein>